<dbReference type="AlphaFoldDB" id="A0A4R6S417"/>
<dbReference type="Pfam" id="PF04198">
    <property type="entry name" value="Sugar-bind"/>
    <property type="match status" value="1"/>
</dbReference>
<dbReference type="InterPro" id="IPR007324">
    <property type="entry name" value="Sugar-bd_dom_put"/>
</dbReference>
<dbReference type="EMBL" id="SNYA01000003">
    <property type="protein sequence ID" value="TDP93455.1"/>
    <property type="molecule type" value="Genomic_DNA"/>
</dbReference>
<evidence type="ECO:0000256" key="1">
    <source>
        <dbReference type="ARBA" id="ARBA00010466"/>
    </source>
</evidence>
<name>A0A4R6S417_9MICO</name>
<dbReference type="SUPFAM" id="SSF100950">
    <property type="entry name" value="NagB/RpiA/CoA transferase-like"/>
    <property type="match status" value="1"/>
</dbReference>
<keyword evidence="3 6" id="KW-0238">DNA-binding</keyword>
<dbReference type="InterPro" id="IPR051054">
    <property type="entry name" value="SorC_transcr_regulators"/>
</dbReference>
<evidence type="ECO:0000259" key="5">
    <source>
        <dbReference type="Pfam" id="PF04198"/>
    </source>
</evidence>
<keyword evidence="7" id="KW-1185">Reference proteome</keyword>
<dbReference type="SUPFAM" id="SSF46689">
    <property type="entry name" value="Homeodomain-like"/>
    <property type="match status" value="1"/>
</dbReference>
<dbReference type="OrthoDB" id="186585at2"/>
<dbReference type="GO" id="GO:0003677">
    <property type="term" value="F:DNA binding"/>
    <property type="evidence" value="ECO:0007669"/>
    <property type="project" value="UniProtKB-KW"/>
</dbReference>
<feature type="domain" description="Sugar-binding" evidence="5">
    <location>
        <begin position="62"/>
        <end position="314"/>
    </location>
</feature>
<comment type="caution">
    <text evidence="6">The sequence shown here is derived from an EMBL/GenBank/DDBJ whole genome shotgun (WGS) entry which is preliminary data.</text>
</comment>
<dbReference type="InterPro" id="IPR009057">
    <property type="entry name" value="Homeodomain-like_sf"/>
</dbReference>
<dbReference type="InterPro" id="IPR036388">
    <property type="entry name" value="WH-like_DNA-bd_sf"/>
</dbReference>
<proteinExistence type="inferred from homology"/>
<dbReference type="Gene3D" id="3.40.50.1360">
    <property type="match status" value="1"/>
</dbReference>
<protein>
    <submittedName>
        <fullName evidence="6">DNA-binding transcriptional regulator LsrR (DeoR family)</fullName>
    </submittedName>
</protein>
<keyword evidence="4" id="KW-0804">Transcription</keyword>
<dbReference type="Pfam" id="PF13384">
    <property type="entry name" value="HTH_23"/>
    <property type="match status" value="1"/>
</dbReference>
<gene>
    <name evidence="6" type="ORF">EDF62_1434</name>
</gene>
<evidence type="ECO:0000256" key="2">
    <source>
        <dbReference type="ARBA" id="ARBA00023015"/>
    </source>
</evidence>
<comment type="similarity">
    <text evidence="1">Belongs to the SorC transcriptional regulatory family.</text>
</comment>
<dbReference type="PANTHER" id="PTHR34294:SF1">
    <property type="entry name" value="TRANSCRIPTIONAL REGULATOR LSRR"/>
    <property type="match status" value="1"/>
</dbReference>
<sequence>MGGMKSEHALRAAQLYYQHHLTMEAIAQELRVSRSTVSRLLTTARETGLVQISVRSPKELGSKLEKRIAELYGIRAHVVAIPPGASGPERLERTARAAAHRLAAAVTDHSKIGVAWGTTMSAVARHLPVKAAHGTSVVQMNGAANVQSMGISYTAKLLGDFNRAFSSAVYEFPVPAIFDEQATREALWRESSVLGVLRLQSSVDIFAFGLGSRLGEPRSHVYSGSYLTQRDLGDLGEADVVGDCATVFFRADGKTEGVPINARTSGPSFNTVRRIPHRLCVVTGTSKLQSLKGALRGGIITELVLDEELARLVVQ</sequence>
<keyword evidence="2" id="KW-0805">Transcription regulation</keyword>
<evidence type="ECO:0000256" key="3">
    <source>
        <dbReference type="ARBA" id="ARBA00023125"/>
    </source>
</evidence>
<organism evidence="6 7">
    <name type="scientific">Leucobacter luti</name>
    <dbReference type="NCBI Taxonomy" id="340320"/>
    <lineage>
        <taxon>Bacteria</taxon>
        <taxon>Bacillati</taxon>
        <taxon>Actinomycetota</taxon>
        <taxon>Actinomycetes</taxon>
        <taxon>Micrococcales</taxon>
        <taxon>Microbacteriaceae</taxon>
        <taxon>Leucobacter</taxon>
    </lineage>
</organism>
<dbReference type="Gene3D" id="1.10.10.10">
    <property type="entry name" value="Winged helix-like DNA-binding domain superfamily/Winged helix DNA-binding domain"/>
    <property type="match status" value="1"/>
</dbReference>
<evidence type="ECO:0000313" key="6">
    <source>
        <dbReference type="EMBL" id="TDP93455.1"/>
    </source>
</evidence>
<dbReference type="GO" id="GO:0030246">
    <property type="term" value="F:carbohydrate binding"/>
    <property type="evidence" value="ECO:0007669"/>
    <property type="project" value="InterPro"/>
</dbReference>
<dbReference type="InterPro" id="IPR037171">
    <property type="entry name" value="NagB/RpiA_transferase-like"/>
</dbReference>
<dbReference type="Proteomes" id="UP000295601">
    <property type="component" value="Unassembled WGS sequence"/>
</dbReference>
<dbReference type="PANTHER" id="PTHR34294">
    <property type="entry name" value="TRANSCRIPTIONAL REGULATOR-RELATED"/>
    <property type="match status" value="1"/>
</dbReference>
<reference evidence="6 7" key="1">
    <citation type="submission" date="2019-03" db="EMBL/GenBank/DDBJ databases">
        <title>Genomic analyses of the natural microbiome of Caenorhabditis elegans.</title>
        <authorList>
            <person name="Samuel B."/>
        </authorList>
    </citation>
    <scope>NUCLEOTIDE SEQUENCE [LARGE SCALE GENOMIC DNA]</scope>
    <source>
        <strain evidence="6 7">JUb18</strain>
    </source>
</reference>
<accession>A0A4R6S417</accession>
<evidence type="ECO:0000256" key="4">
    <source>
        <dbReference type="ARBA" id="ARBA00023163"/>
    </source>
</evidence>
<evidence type="ECO:0000313" key="7">
    <source>
        <dbReference type="Proteomes" id="UP000295601"/>
    </source>
</evidence>